<gene>
    <name evidence="1" type="ORF">METZ01_LOCUS235817</name>
</gene>
<sequence>MVDIDPTHSTNDDFLTAFPKGYHGLFEFDNAHDAAVCMKEINEKFGLNKIG</sequence>
<proteinExistence type="predicted"/>
<evidence type="ECO:0000313" key="1">
    <source>
        <dbReference type="EMBL" id="SVB82963.1"/>
    </source>
</evidence>
<dbReference type="AlphaFoldDB" id="A0A382H873"/>
<dbReference type="EMBL" id="UINC01059492">
    <property type="protein sequence ID" value="SVB82963.1"/>
    <property type="molecule type" value="Genomic_DNA"/>
</dbReference>
<organism evidence="1">
    <name type="scientific">marine metagenome</name>
    <dbReference type="NCBI Taxonomy" id="408172"/>
    <lineage>
        <taxon>unclassified sequences</taxon>
        <taxon>metagenomes</taxon>
        <taxon>ecological metagenomes</taxon>
    </lineage>
</organism>
<protein>
    <submittedName>
        <fullName evidence="1">Uncharacterized protein</fullName>
    </submittedName>
</protein>
<reference evidence="1" key="1">
    <citation type="submission" date="2018-05" db="EMBL/GenBank/DDBJ databases">
        <authorList>
            <person name="Lanie J.A."/>
            <person name="Ng W.-L."/>
            <person name="Kazmierczak K.M."/>
            <person name="Andrzejewski T.M."/>
            <person name="Davidsen T.M."/>
            <person name="Wayne K.J."/>
            <person name="Tettelin H."/>
            <person name="Glass J.I."/>
            <person name="Rusch D."/>
            <person name="Podicherti R."/>
            <person name="Tsui H.-C.T."/>
            <person name="Winkler M.E."/>
        </authorList>
    </citation>
    <scope>NUCLEOTIDE SEQUENCE</scope>
</reference>
<accession>A0A382H873</accession>
<name>A0A382H873_9ZZZZ</name>